<gene>
    <name evidence="1" type="ORF">JTE90_002783</name>
</gene>
<dbReference type="AlphaFoldDB" id="A0AAV6UHC4"/>
<evidence type="ECO:0000313" key="2">
    <source>
        <dbReference type="Proteomes" id="UP000827092"/>
    </source>
</evidence>
<accession>A0AAV6UHC4</accession>
<dbReference type="Proteomes" id="UP000827092">
    <property type="component" value="Unassembled WGS sequence"/>
</dbReference>
<proteinExistence type="predicted"/>
<protein>
    <submittedName>
        <fullName evidence="1">Uncharacterized protein</fullName>
    </submittedName>
</protein>
<reference evidence="1 2" key="1">
    <citation type="journal article" date="2022" name="Nat. Ecol. Evol.">
        <title>A masculinizing supergene underlies an exaggerated male reproductive morph in a spider.</title>
        <authorList>
            <person name="Hendrickx F."/>
            <person name="De Corte Z."/>
            <person name="Sonet G."/>
            <person name="Van Belleghem S.M."/>
            <person name="Kostlbacher S."/>
            <person name="Vangestel C."/>
        </authorList>
    </citation>
    <scope>NUCLEOTIDE SEQUENCE [LARGE SCALE GENOMIC DNA]</scope>
    <source>
        <strain evidence="1">W744_W776</strain>
    </source>
</reference>
<keyword evidence="2" id="KW-1185">Reference proteome</keyword>
<sequence length="100" mass="11593">MPTTGFSDRELIDFNNCEETHSTCSSQDDRTSVIYQQKKWSVEEGSNRNYIRALTNRNAEMQTNDIQQPDMPLWNIHYDNVNYIMSFMSPLVVGNALLVL</sequence>
<comment type="caution">
    <text evidence="1">The sequence shown here is derived from an EMBL/GenBank/DDBJ whole genome shotgun (WGS) entry which is preliminary data.</text>
</comment>
<evidence type="ECO:0000313" key="1">
    <source>
        <dbReference type="EMBL" id="KAG8183717.1"/>
    </source>
</evidence>
<dbReference type="EMBL" id="JAFNEN010000408">
    <property type="protein sequence ID" value="KAG8183717.1"/>
    <property type="molecule type" value="Genomic_DNA"/>
</dbReference>
<organism evidence="1 2">
    <name type="scientific">Oedothorax gibbosus</name>
    <dbReference type="NCBI Taxonomy" id="931172"/>
    <lineage>
        <taxon>Eukaryota</taxon>
        <taxon>Metazoa</taxon>
        <taxon>Ecdysozoa</taxon>
        <taxon>Arthropoda</taxon>
        <taxon>Chelicerata</taxon>
        <taxon>Arachnida</taxon>
        <taxon>Araneae</taxon>
        <taxon>Araneomorphae</taxon>
        <taxon>Entelegynae</taxon>
        <taxon>Araneoidea</taxon>
        <taxon>Linyphiidae</taxon>
        <taxon>Erigoninae</taxon>
        <taxon>Oedothorax</taxon>
    </lineage>
</organism>
<name>A0AAV6UHC4_9ARAC</name>